<name>A0A7C2A549_DESA2</name>
<protein>
    <submittedName>
        <fullName evidence="1">Uncharacterized protein</fullName>
    </submittedName>
</protein>
<dbReference type="EMBL" id="DRIH01000264">
    <property type="protein sequence ID" value="HEC68594.1"/>
    <property type="molecule type" value="Genomic_DNA"/>
</dbReference>
<dbReference type="Proteomes" id="UP000885738">
    <property type="component" value="Unassembled WGS sequence"/>
</dbReference>
<evidence type="ECO:0000313" key="1">
    <source>
        <dbReference type="EMBL" id="HEC68594.1"/>
    </source>
</evidence>
<reference evidence="1" key="1">
    <citation type="journal article" date="2020" name="mSystems">
        <title>Genome- and Community-Level Interaction Insights into Carbon Utilization and Element Cycling Functions of Hydrothermarchaeota in Hydrothermal Sediment.</title>
        <authorList>
            <person name="Zhou Z."/>
            <person name="Liu Y."/>
            <person name="Xu W."/>
            <person name="Pan J."/>
            <person name="Luo Z.H."/>
            <person name="Li M."/>
        </authorList>
    </citation>
    <scope>NUCLEOTIDE SEQUENCE [LARGE SCALE GENOMIC DNA]</scope>
    <source>
        <strain evidence="1">HyVt-389</strain>
    </source>
</reference>
<dbReference type="AlphaFoldDB" id="A0A7C2A549"/>
<sequence>MEKMEQFQKDEVRHHYIAYLLDHMTQKGMSVEMVMGLIREVSRIVFNNHYVSLKQVNKKLEYLGWGEDVLDEKGLQLILLFLEDYGFIKVQWEVLN</sequence>
<comment type="caution">
    <text evidence="1">The sequence shown here is derived from an EMBL/GenBank/DDBJ whole genome shotgun (WGS) entry which is preliminary data.</text>
</comment>
<organism evidence="1">
    <name type="scientific">Desulfofervidus auxilii</name>
    <dbReference type="NCBI Taxonomy" id="1621989"/>
    <lineage>
        <taxon>Bacteria</taxon>
        <taxon>Pseudomonadati</taxon>
        <taxon>Thermodesulfobacteriota</taxon>
        <taxon>Candidatus Desulfofervidia</taxon>
        <taxon>Candidatus Desulfofervidales</taxon>
        <taxon>Candidatus Desulfofervidaceae</taxon>
        <taxon>Candidatus Desulfofervidus</taxon>
    </lineage>
</organism>
<gene>
    <name evidence="1" type="ORF">ENI35_07310</name>
</gene>
<accession>A0A7C2A549</accession>
<proteinExistence type="predicted"/>